<proteinExistence type="predicted"/>
<evidence type="ECO:0000313" key="2">
    <source>
        <dbReference type="Proteomes" id="UP000805649"/>
    </source>
</evidence>
<protein>
    <submittedName>
        <fullName evidence="1">Ubiquitin conjugating</fullName>
    </submittedName>
</protein>
<sequence length="430" mass="48162">MSFAFRNGTAGNGTRGGQEPQLGTSPWDALGPSLVLLVLVIIPLFIIATIHVAYTLNHLYVAIAMIEEEDDPYDDLFWERNGGRFSDNPLTNISIEGDFTSGSVDDRHYLAEPNDDIPRPSPLTASLRCIDTRLRLYSGRLASFRGLFAFSMIVFFTILAKVLYSLATLTRSPESDKKWELSPSLNSELSTGLPALAISLATVQLSTRWVHIIVTPPTPWSPSRIIPHLGHLRSLKYLFMGWWTLLYLFLGAVKSFRANLPPFKDAFHATAMPVALQWLALNAARWINEQAKSAFGVSSVKLTMEPRRMWSTVMALVIGNGAYLILVVPIQAVLFRIQASMLPQVAKPVVSFRQIFGRLVEPRHIGGTGYLSMSGAWRSFSRQSWRRLMIVQVKVLCINTMLYFMLPAVWWVLRLVLLLNHKASEGTVDT</sequence>
<accession>A0ACC3ZHH2</accession>
<keyword evidence="2" id="KW-1185">Reference proteome</keyword>
<comment type="caution">
    <text evidence="1">The sequence shown here is derived from an EMBL/GenBank/DDBJ whole genome shotgun (WGS) entry which is preliminary data.</text>
</comment>
<evidence type="ECO:0000313" key="1">
    <source>
        <dbReference type="EMBL" id="KAL0943564.1"/>
    </source>
</evidence>
<organism evidence="1 2">
    <name type="scientific">Colletotrichum truncatum</name>
    <name type="common">Anthracnose fungus</name>
    <name type="synonym">Colletotrichum capsici</name>
    <dbReference type="NCBI Taxonomy" id="5467"/>
    <lineage>
        <taxon>Eukaryota</taxon>
        <taxon>Fungi</taxon>
        <taxon>Dikarya</taxon>
        <taxon>Ascomycota</taxon>
        <taxon>Pezizomycotina</taxon>
        <taxon>Sordariomycetes</taxon>
        <taxon>Hypocreomycetidae</taxon>
        <taxon>Glomerellales</taxon>
        <taxon>Glomerellaceae</taxon>
        <taxon>Colletotrichum</taxon>
        <taxon>Colletotrichum truncatum species complex</taxon>
    </lineage>
</organism>
<name>A0ACC3ZHH2_COLTU</name>
<reference evidence="1 2" key="1">
    <citation type="journal article" date="2020" name="Phytopathology">
        <title>Genome Sequence Resources of Colletotrichum truncatum, C. plurivorum, C. musicola, and C. sojae: Four Species Pathogenic to Soybean (Glycine max).</title>
        <authorList>
            <person name="Rogerio F."/>
            <person name="Boufleur T.R."/>
            <person name="Ciampi-Guillardi M."/>
            <person name="Sukno S.A."/>
            <person name="Thon M.R."/>
            <person name="Massola Junior N.S."/>
            <person name="Baroncelli R."/>
        </authorList>
    </citation>
    <scope>NUCLEOTIDE SEQUENCE [LARGE SCALE GENOMIC DNA]</scope>
    <source>
        <strain evidence="1 2">CMES1059</strain>
    </source>
</reference>
<dbReference type="EMBL" id="VUJX02000001">
    <property type="protein sequence ID" value="KAL0943564.1"/>
    <property type="molecule type" value="Genomic_DNA"/>
</dbReference>
<dbReference type="Proteomes" id="UP000805649">
    <property type="component" value="Unassembled WGS sequence"/>
</dbReference>
<gene>
    <name evidence="1" type="ORF">CTRU02_201451</name>
</gene>